<feature type="transmembrane region" description="Helical" evidence="12">
    <location>
        <begin position="149"/>
        <end position="168"/>
    </location>
</feature>
<dbReference type="EMBL" id="CP026095">
    <property type="protein sequence ID" value="AZV41665.1"/>
    <property type="molecule type" value="Genomic_DNA"/>
</dbReference>
<feature type="transmembrane region" description="Helical" evidence="12">
    <location>
        <begin position="234"/>
        <end position="256"/>
    </location>
</feature>
<feature type="transmembrane region" description="Helical" evidence="12">
    <location>
        <begin position="426"/>
        <end position="449"/>
    </location>
</feature>
<dbReference type="GO" id="GO:0006847">
    <property type="term" value="P:plasma membrane acetate transport"/>
    <property type="evidence" value="ECO:0007669"/>
    <property type="project" value="TreeGrafter"/>
</dbReference>
<evidence type="ECO:0000313" key="13">
    <source>
        <dbReference type="EMBL" id="AZV41665.1"/>
    </source>
</evidence>
<evidence type="ECO:0000313" key="14">
    <source>
        <dbReference type="Proteomes" id="UP000283095"/>
    </source>
</evidence>
<proteinExistence type="inferred from homology"/>
<feature type="transmembrane region" description="Helical" evidence="12">
    <location>
        <begin position="324"/>
        <end position="349"/>
    </location>
</feature>
<feature type="transmembrane region" description="Helical" evidence="12">
    <location>
        <begin position="268"/>
        <end position="293"/>
    </location>
</feature>
<keyword evidence="9" id="KW-0406">Ion transport</keyword>
<feature type="transmembrane region" description="Helical" evidence="12">
    <location>
        <begin position="370"/>
        <end position="388"/>
    </location>
</feature>
<dbReference type="GO" id="GO:0015123">
    <property type="term" value="F:acetate transmembrane transporter activity"/>
    <property type="evidence" value="ECO:0007669"/>
    <property type="project" value="TreeGrafter"/>
</dbReference>
<dbReference type="InterPro" id="IPR001734">
    <property type="entry name" value="Na/solute_symporter"/>
</dbReference>
<evidence type="ECO:0000256" key="3">
    <source>
        <dbReference type="ARBA" id="ARBA00022448"/>
    </source>
</evidence>
<keyword evidence="10 12" id="KW-0472">Membrane</keyword>
<dbReference type="GO" id="GO:0006811">
    <property type="term" value="P:monoatomic ion transport"/>
    <property type="evidence" value="ECO:0007669"/>
    <property type="project" value="UniProtKB-KW"/>
</dbReference>
<comment type="similarity">
    <text evidence="2 11">Belongs to the sodium:solute symporter (SSF) (TC 2.A.21) family.</text>
</comment>
<feature type="transmembrane region" description="Helical" evidence="12">
    <location>
        <begin position="45"/>
        <end position="68"/>
    </location>
</feature>
<gene>
    <name evidence="13" type="primary">actP</name>
    <name evidence="13" type="ORF">BAOM_1054</name>
</gene>
<keyword evidence="3" id="KW-0813">Transport</keyword>
<evidence type="ECO:0000256" key="4">
    <source>
        <dbReference type="ARBA" id="ARBA00022475"/>
    </source>
</evidence>
<accession>A0A3T0KN47</accession>
<dbReference type="PANTHER" id="PTHR48086">
    <property type="entry name" value="SODIUM/PROLINE SYMPORTER-RELATED"/>
    <property type="match status" value="1"/>
</dbReference>
<evidence type="ECO:0000256" key="2">
    <source>
        <dbReference type="ARBA" id="ARBA00006434"/>
    </source>
</evidence>
<protein>
    <submittedName>
        <fullName evidence="13">Symporter</fullName>
    </submittedName>
</protein>
<dbReference type="CDD" id="cd11480">
    <property type="entry name" value="SLC5sbd_u4"/>
    <property type="match status" value="1"/>
</dbReference>
<dbReference type="PROSITE" id="PS50283">
    <property type="entry name" value="NA_SOLUT_SYMP_3"/>
    <property type="match status" value="1"/>
</dbReference>
<feature type="transmembrane region" description="Helical" evidence="12">
    <location>
        <begin position="6"/>
        <end position="24"/>
    </location>
</feature>
<name>A0A3T0KN47_9BACI</name>
<dbReference type="GO" id="GO:0015293">
    <property type="term" value="F:symporter activity"/>
    <property type="evidence" value="ECO:0007669"/>
    <property type="project" value="UniProtKB-KW"/>
</dbReference>
<dbReference type="InterPro" id="IPR050277">
    <property type="entry name" value="Sodium:Solute_Symporter"/>
</dbReference>
<dbReference type="KEGG" id="pasa:BAOM_1054"/>
<comment type="subcellular location">
    <subcellularLocation>
        <location evidence="1">Cell membrane</location>
        <topology evidence="1">Multi-pass membrane protein</topology>
    </subcellularLocation>
</comment>
<dbReference type="PROSITE" id="PS00456">
    <property type="entry name" value="NA_SOLUT_SYMP_1"/>
    <property type="match status" value="1"/>
</dbReference>
<dbReference type="AlphaFoldDB" id="A0A3T0KN47"/>
<sequence>MNAITLIIFFGVIGITLYVTYLAAKRTSTASEFYTAGGSLTGWQNGLAIAGDYLSAASFLGIAGAISLNGFDGFYYSVGWLVAYLVVLFLIAEPLRNLGKYTMADMIGARFSATKVRGAAALNTITIVIFYMIAQLVGAGALIKLLFGLEYWMAVILVGIMMSIYVLFGGMGATSWVQIIKAGLLMAGTVVISFLVLLKFDFSMVAMFEKVSTATAHGESFLLSGTVYKNPLELISVLIALLLGTAGLPHILMRFFTVKDAKTARSSVIYAVWIIGIFYVLTIFLGFGAAAFVGTDAIVAENAAGNMAAPMLAGILGGNALESFVAAVAFATILAVVAGLVLSGASALAHDLYGQIIKKGKVTEKQQVAAARWAALGVAVFSILLALGSEKLNVAFLVSIAFCIAASANVPTLLFTIYWKRFNTTGAVASMLTGLIVAVVLVILGPNVINPVEGKAFFVGEPLFPWTNPAIISVPAGFLAAIIGSLLSSKSEGEKSYAEVKFQAETGYRGLEDTGTDGGYNPHAH</sequence>
<keyword evidence="8" id="KW-0915">Sodium</keyword>
<dbReference type="NCBIfam" id="TIGR00813">
    <property type="entry name" value="sss"/>
    <property type="match status" value="1"/>
</dbReference>
<evidence type="ECO:0000256" key="7">
    <source>
        <dbReference type="ARBA" id="ARBA00022989"/>
    </source>
</evidence>
<evidence type="ECO:0000256" key="1">
    <source>
        <dbReference type="ARBA" id="ARBA00004651"/>
    </source>
</evidence>
<evidence type="ECO:0000256" key="9">
    <source>
        <dbReference type="ARBA" id="ARBA00023065"/>
    </source>
</evidence>
<feature type="transmembrane region" description="Helical" evidence="12">
    <location>
        <begin position="116"/>
        <end position="143"/>
    </location>
</feature>
<feature type="transmembrane region" description="Helical" evidence="12">
    <location>
        <begin position="74"/>
        <end position="95"/>
    </location>
</feature>
<dbReference type="PROSITE" id="PS00457">
    <property type="entry name" value="NA_SOLUT_SYMP_2"/>
    <property type="match status" value="1"/>
</dbReference>
<dbReference type="GO" id="GO:0005886">
    <property type="term" value="C:plasma membrane"/>
    <property type="evidence" value="ECO:0007669"/>
    <property type="project" value="UniProtKB-SubCell"/>
</dbReference>
<evidence type="ECO:0000256" key="5">
    <source>
        <dbReference type="ARBA" id="ARBA00022692"/>
    </source>
</evidence>
<evidence type="ECO:0000256" key="8">
    <source>
        <dbReference type="ARBA" id="ARBA00023053"/>
    </source>
</evidence>
<feature type="transmembrane region" description="Helical" evidence="12">
    <location>
        <begin position="180"/>
        <end position="198"/>
    </location>
</feature>
<dbReference type="InterPro" id="IPR038377">
    <property type="entry name" value="Na/Glc_symporter_sf"/>
</dbReference>
<evidence type="ECO:0000256" key="6">
    <source>
        <dbReference type="ARBA" id="ARBA00022847"/>
    </source>
</evidence>
<feature type="transmembrane region" description="Helical" evidence="12">
    <location>
        <begin position="394"/>
        <end position="419"/>
    </location>
</feature>
<dbReference type="PANTHER" id="PTHR48086:SF6">
    <property type="entry name" value="CATION_ACETATE SYMPORTER ACTP"/>
    <property type="match status" value="1"/>
</dbReference>
<keyword evidence="6" id="KW-0769">Symport</keyword>
<dbReference type="OrthoDB" id="9814523at2"/>
<keyword evidence="7 12" id="KW-1133">Transmembrane helix</keyword>
<reference evidence="13 14" key="1">
    <citation type="submission" date="2018-01" db="EMBL/GenBank/DDBJ databases">
        <title>Bacillus asahii Genome sequencing and assembly.</title>
        <authorList>
            <person name="Jiang H."/>
            <person name="Feng Y."/>
            <person name="Zhao F."/>
            <person name="Lin X."/>
        </authorList>
    </citation>
    <scope>NUCLEOTIDE SEQUENCE [LARGE SCALE GENOMIC DNA]</scope>
    <source>
        <strain evidence="13 14">OM18</strain>
    </source>
</reference>
<feature type="transmembrane region" description="Helical" evidence="12">
    <location>
        <begin position="469"/>
        <end position="487"/>
    </location>
</feature>
<evidence type="ECO:0000256" key="10">
    <source>
        <dbReference type="ARBA" id="ARBA00023136"/>
    </source>
</evidence>
<evidence type="ECO:0000256" key="11">
    <source>
        <dbReference type="RuleBase" id="RU362091"/>
    </source>
</evidence>
<dbReference type="RefSeq" id="WP_127759310.1">
    <property type="nucleotide sequence ID" value="NZ_CP026095.1"/>
</dbReference>
<keyword evidence="4" id="KW-1003">Cell membrane</keyword>
<organism evidence="13 14">
    <name type="scientific">Peribacillus asahii</name>
    <dbReference type="NCBI Taxonomy" id="228899"/>
    <lineage>
        <taxon>Bacteria</taxon>
        <taxon>Bacillati</taxon>
        <taxon>Bacillota</taxon>
        <taxon>Bacilli</taxon>
        <taxon>Bacillales</taxon>
        <taxon>Bacillaceae</taxon>
        <taxon>Peribacillus</taxon>
    </lineage>
</organism>
<keyword evidence="5 12" id="KW-0812">Transmembrane</keyword>
<dbReference type="Proteomes" id="UP000283095">
    <property type="component" value="Chromosome"/>
</dbReference>
<evidence type="ECO:0000256" key="12">
    <source>
        <dbReference type="SAM" id="Phobius"/>
    </source>
</evidence>
<dbReference type="Pfam" id="PF00474">
    <property type="entry name" value="SSF"/>
    <property type="match status" value="1"/>
</dbReference>
<dbReference type="InterPro" id="IPR018212">
    <property type="entry name" value="Na/solute_symporter_CS"/>
</dbReference>
<dbReference type="Gene3D" id="1.20.1730.10">
    <property type="entry name" value="Sodium/glucose cotransporter"/>
    <property type="match status" value="1"/>
</dbReference>